<name>W7ESD7_BIPV3</name>
<dbReference type="AlphaFoldDB" id="W7ESD7"/>
<evidence type="ECO:0000313" key="2">
    <source>
        <dbReference type="EMBL" id="EUN30034.1"/>
    </source>
</evidence>
<dbReference type="GeneID" id="26251330"/>
<accession>W7ESD7</accession>
<sequence length="284" mass="31257">METRGSMGESREEPAPLTYMDRTATKKNPGLAATRYGGLFESTGPGDRTEGTPGCDAFQSEHPALGPGAAGWSSTTWARLVYACSCMTPALQLQWAAGSASLWQHGRQAVHCRHHAPPKQLLPRQAPLSLAQPALALRRVMQLRWWCYKGRWDGNTDTTPGAGFAVVTRVRLLAWLKRRALARWGLVLPPLKSIQTLPGQKNARWMTVQQVSQVLGCEWTHYCIYYLHMYLLSPPRPAGRRADWSASVIAAIANGQVPSARQSPTASFPSIHPSINHSPHPHLS</sequence>
<organism evidence="2 3">
    <name type="scientific">Bipolaris victoriae (strain FI3)</name>
    <name type="common">Victoria blight of oats agent</name>
    <name type="synonym">Cochliobolus victoriae</name>
    <dbReference type="NCBI Taxonomy" id="930091"/>
    <lineage>
        <taxon>Eukaryota</taxon>
        <taxon>Fungi</taxon>
        <taxon>Dikarya</taxon>
        <taxon>Ascomycota</taxon>
        <taxon>Pezizomycotina</taxon>
        <taxon>Dothideomycetes</taxon>
        <taxon>Pleosporomycetidae</taxon>
        <taxon>Pleosporales</taxon>
        <taxon>Pleosporineae</taxon>
        <taxon>Pleosporaceae</taxon>
        <taxon>Bipolaris</taxon>
    </lineage>
</organism>
<feature type="compositionally biased region" description="Low complexity" evidence="1">
    <location>
        <begin position="267"/>
        <end position="278"/>
    </location>
</feature>
<dbReference type="Proteomes" id="UP000054337">
    <property type="component" value="Unassembled WGS sequence"/>
</dbReference>
<gene>
    <name evidence="2" type="ORF">COCVIDRAFT_13458</name>
</gene>
<reference evidence="2 3" key="1">
    <citation type="journal article" date="2013" name="PLoS Genet.">
        <title>Comparative genome structure, secondary metabolite, and effector coding capacity across Cochliobolus pathogens.</title>
        <authorList>
            <person name="Condon B.J."/>
            <person name="Leng Y."/>
            <person name="Wu D."/>
            <person name="Bushley K.E."/>
            <person name="Ohm R.A."/>
            <person name="Otillar R."/>
            <person name="Martin J."/>
            <person name="Schackwitz W."/>
            <person name="Grimwood J."/>
            <person name="MohdZainudin N."/>
            <person name="Xue C."/>
            <person name="Wang R."/>
            <person name="Manning V.A."/>
            <person name="Dhillon B."/>
            <person name="Tu Z.J."/>
            <person name="Steffenson B.J."/>
            <person name="Salamov A."/>
            <person name="Sun H."/>
            <person name="Lowry S."/>
            <person name="LaButti K."/>
            <person name="Han J."/>
            <person name="Copeland A."/>
            <person name="Lindquist E."/>
            <person name="Barry K."/>
            <person name="Schmutz J."/>
            <person name="Baker S.E."/>
            <person name="Ciuffetti L.M."/>
            <person name="Grigoriev I.V."/>
            <person name="Zhong S."/>
            <person name="Turgeon B.G."/>
        </authorList>
    </citation>
    <scope>NUCLEOTIDE SEQUENCE [LARGE SCALE GENOMIC DNA]</scope>
    <source>
        <strain evidence="2 3">FI3</strain>
    </source>
</reference>
<dbReference type="RefSeq" id="XP_014559581.1">
    <property type="nucleotide sequence ID" value="XM_014704095.1"/>
</dbReference>
<protein>
    <submittedName>
        <fullName evidence="2">Uncharacterized protein</fullName>
    </submittedName>
</protein>
<evidence type="ECO:0000313" key="3">
    <source>
        <dbReference type="Proteomes" id="UP000054337"/>
    </source>
</evidence>
<evidence type="ECO:0000256" key="1">
    <source>
        <dbReference type="SAM" id="MobiDB-lite"/>
    </source>
</evidence>
<dbReference type="EMBL" id="KI968708">
    <property type="protein sequence ID" value="EUN30034.1"/>
    <property type="molecule type" value="Genomic_DNA"/>
</dbReference>
<dbReference type="HOGENOM" id="CLU_980006_0_0_1"/>
<feature type="region of interest" description="Disordered" evidence="1">
    <location>
        <begin position="259"/>
        <end position="284"/>
    </location>
</feature>
<proteinExistence type="predicted"/>
<keyword evidence="3" id="KW-1185">Reference proteome</keyword>